<evidence type="ECO:0000313" key="7">
    <source>
        <dbReference type="Proteomes" id="UP000636479"/>
    </source>
</evidence>
<dbReference type="PANTHER" id="PTHR43712">
    <property type="entry name" value="PUTATIVE (AFU_ORTHOLOGUE AFUA_4G14580)-RELATED"/>
    <property type="match status" value="1"/>
</dbReference>
<evidence type="ECO:0000259" key="5">
    <source>
        <dbReference type="Pfam" id="PF08100"/>
    </source>
</evidence>
<dbReference type="Gene3D" id="3.40.50.150">
    <property type="entry name" value="Vaccinia Virus protein VP39"/>
    <property type="match status" value="1"/>
</dbReference>
<organism evidence="6 7">
    <name type="scientific">Mycena indigotica</name>
    <dbReference type="NCBI Taxonomy" id="2126181"/>
    <lineage>
        <taxon>Eukaryota</taxon>
        <taxon>Fungi</taxon>
        <taxon>Dikarya</taxon>
        <taxon>Basidiomycota</taxon>
        <taxon>Agaricomycotina</taxon>
        <taxon>Agaricomycetes</taxon>
        <taxon>Agaricomycetidae</taxon>
        <taxon>Agaricales</taxon>
        <taxon>Marasmiineae</taxon>
        <taxon>Mycenaceae</taxon>
        <taxon>Mycena</taxon>
    </lineage>
</organism>
<dbReference type="PANTHER" id="PTHR43712:SF2">
    <property type="entry name" value="O-METHYLTRANSFERASE CICE"/>
    <property type="match status" value="1"/>
</dbReference>
<dbReference type="SUPFAM" id="SSF46785">
    <property type="entry name" value="Winged helix' DNA-binding domain"/>
    <property type="match status" value="1"/>
</dbReference>
<dbReference type="InterPro" id="IPR012967">
    <property type="entry name" value="COMT_dimerisation"/>
</dbReference>
<evidence type="ECO:0000256" key="2">
    <source>
        <dbReference type="ARBA" id="ARBA00022679"/>
    </source>
</evidence>
<feature type="domain" description="O-methyltransferase C-terminal" evidence="4">
    <location>
        <begin position="265"/>
        <end position="401"/>
    </location>
</feature>
<feature type="domain" description="O-methyltransferase dimerisation" evidence="5">
    <location>
        <begin position="84"/>
        <end position="161"/>
    </location>
</feature>
<gene>
    <name evidence="6" type="ORF">MIND_00203100</name>
</gene>
<dbReference type="Gene3D" id="1.10.10.10">
    <property type="entry name" value="Winged helix-like DNA-binding domain superfamily/Winged helix DNA-binding domain"/>
    <property type="match status" value="1"/>
</dbReference>
<name>A0A8H6T7S8_9AGAR</name>
<dbReference type="OrthoDB" id="2410195at2759"/>
<dbReference type="InterPro" id="IPR036388">
    <property type="entry name" value="WH-like_DNA-bd_sf"/>
</dbReference>
<dbReference type="EMBL" id="JACAZF010000002">
    <property type="protein sequence ID" value="KAF7311917.1"/>
    <property type="molecule type" value="Genomic_DNA"/>
</dbReference>
<dbReference type="GO" id="GO:0008171">
    <property type="term" value="F:O-methyltransferase activity"/>
    <property type="evidence" value="ECO:0007669"/>
    <property type="project" value="InterPro"/>
</dbReference>
<keyword evidence="7" id="KW-1185">Reference proteome</keyword>
<dbReference type="InterPro" id="IPR029063">
    <property type="entry name" value="SAM-dependent_MTases_sf"/>
</dbReference>
<dbReference type="GeneID" id="59341446"/>
<dbReference type="GO" id="GO:0032259">
    <property type="term" value="P:methylation"/>
    <property type="evidence" value="ECO:0007669"/>
    <property type="project" value="UniProtKB-KW"/>
</dbReference>
<comment type="caution">
    <text evidence="6">The sequence shown here is derived from an EMBL/GenBank/DDBJ whole genome shotgun (WGS) entry which is preliminary data.</text>
</comment>
<dbReference type="Proteomes" id="UP000636479">
    <property type="component" value="Unassembled WGS sequence"/>
</dbReference>
<accession>A0A8H6T7S8</accession>
<keyword evidence="3" id="KW-0949">S-adenosyl-L-methionine</keyword>
<evidence type="ECO:0000256" key="1">
    <source>
        <dbReference type="ARBA" id="ARBA00022603"/>
    </source>
</evidence>
<dbReference type="RefSeq" id="XP_037224025.1">
    <property type="nucleotide sequence ID" value="XM_037358930.1"/>
</dbReference>
<evidence type="ECO:0000256" key="3">
    <source>
        <dbReference type="ARBA" id="ARBA00022691"/>
    </source>
</evidence>
<dbReference type="PROSITE" id="PS51683">
    <property type="entry name" value="SAM_OMT_II"/>
    <property type="match status" value="1"/>
</dbReference>
<evidence type="ECO:0000313" key="6">
    <source>
        <dbReference type="EMBL" id="KAF7311917.1"/>
    </source>
</evidence>
<sequence length="485" mass="52534">MDSAKSKQPSPLRQLLSLLTENVERLECIAAAAAAPIPDLHTPFSLESEAFRAIPEAAEAARIVSAAALHLDAILAPPQISIFRVVDGHFKSAALRICLESGVTEILREAGPEGLSTSEIAAKNGQDADKLARFLRYLATHHVYREVSPNVFANTRLSSMLDTGKSSEEILKSPDTKYEATSGLAAVAAHHLDEVFKASANAWETLCDGDPAEGDPSLSPFARAMKLERGETMWAYFAKPEVQTKARRFDIAMQGILGFQPPNAIVNSYDWAALPQGAVVVDVGGGVGTTCFALAERFPNLKLVLQDQEAVLGHAKKMWEERMPDALTSGRVQLQLHNFFSEQPQISASVFVIKHASLDWADKYAKEIFSRLWDAATPDTTLLVLDIVMPLACRENAETSTTSHIPGAALPEAPEPLLPNYGGANDMAYNVDFAMFLLTNSQTRTAAHFMGLLASVGWKVVRIHGQGGDSAYIKSVEAKKVANLN</sequence>
<dbReference type="Pfam" id="PF08100">
    <property type="entry name" value="Dimerisation"/>
    <property type="match status" value="1"/>
</dbReference>
<keyword evidence="1 6" id="KW-0489">Methyltransferase</keyword>
<dbReference type="Pfam" id="PF00891">
    <property type="entry name" value="Methyltransf_2"/>
    <property type="match status" value="1"/>
</dbReference>
<dbReference type="InterPro" id="IPR001077">
    <property type="entry name" value="COMT_C"/>
</dbReference>
<dbReference type="InterPro" id="IPR016461">
    <property type="entry name" value="COMT-like"/>
</dbReference>
<protein>
    <submittedName>
        <fullName evidence="6">S-adenosyl-L-methionine-dependent methyltransferase</fullName>
    </submittedName>
</protein>
<dbReference type="InterPro" id="IPR036390">
    <property type="entry name" value="WH_DNA-bd_sf"/>
</dbReference>
<evidence type="ECO:0000259" key="4">
    <source>
        <dbReference type="Pfam" id="PF00891"/>
    </source>
</evidence>
<proteinExistence type="predicted"/>
<dbReference type="SUPFAM" id="SSF53335">
    <property type="entry name" value="S-adenosyl-L-methionine-dependent methyltransferases"/>
    <property type="match status" value="1"/>
</dbReference>
<keyword evidence="2 6" id="KW-0808">Transferase</keyword>
<reference evidence="6" key="1">
    <citation type="submission" date="2020-05" db="EMBL/GenBank/DDBJ databases">
        <title>Mycena genomes resolve the evolution of fungal bioluminescence.</title>
        <authorList>
            <person name="Tsai I.J."/>
        </authorList>
    </citation>
    <scope>NUCLEOTIDE SEQUENCE</scope>
    <source>
        <strain evidence="6">171206Taipei</strain>
    </source>
</reference>
<dbReference type="AlphaFoldDB" id="A0A8H6T7S8"/>
<dbReference type="GO" id="GO:0046983">
    <property type="term" value="F:protein dimerization activity"/>
    <property type="evidence" value="ECO:0007669"/>
    <property type="project" value="InterPro"/>
</dbReference>